<dbReference type="InterPro" id="IPR053046">
    <property type="entry name" value="ABC-5_transporter"/>
</dbReference>
<evidence type="ECO:0000313" key="3">
    <source>
        <dbReference type="Proteomes" id="UP000752012"/>
    </source>
</evidence>
<feature type="transmembrane region" description="Helical" evidence="1">
    <location>
        <begin position="236"/>
        <end position="257"/>
    </location>
</feature>
<keyword evidence="1" id="KW-0472">Membrane</keyword>
<dbReference type="RefSeq" id="WP_168004913.1">
    <property type="nucleotide sequence ID" value="NZ_JAATHJ010000003.1"/>
</dbReference>
<dbReference type="InterPro" id="IPR023264">
    <property type="entry name" value="ABC_transptr_acetoin_YtrC/YtrD"/>
</dbReference>
<feature type="transmembrane region" description="Helical" evidence="1">
    <location>
        <begin position="183"/>
        <end position="203"/>
    </location>
</feature>
<dbReference type="AlphaFoldDB" id="A0A969PNG6"/>
<dbReference type="GO" id="GO:0005886">
    <property type="term" value="C:plasma membrane"/>
    <property type="evidence" value="ECO:0007669"/>
    <property type="project" value="UniProtKB-SubCell"/>
</dbReference>
<gene>
    <name evidence="2" type="ORF">HCN83_03375</name>
</gene>
<dbReference type="PANTHER" id="PTHR39177">
    <property type="entry name" value="ABC TRANSPORTER PERMEASE YTRC-RELATED"/>
    <property type="match status" value="1"/>
</dbReference>
<feature type="transmembrane region" description="Helical" evidence="1">
    <location>
        <begin position="154"/>
        <end position="171"/>
    </location>
</feature>
<protein>
    <submittedName>
        <fullName evidence="2">Uncharacterized protein</fullName>
    </submittedName>
</protein>
<name>A0A969PNG6_9BACI</name>
<dbReference type="EMBL" id="JAATHJ010000003">
    <property type="protein sequence ID" value="NJP36630.1"/>
    <property type="molecule type" value="Genomic_DNA"/>
</dbReference>
<dbReference type="PRINTS" id="PR02026">
    <property type="entry name" value="YTRCYTRDABC"/>
</dbReference>
<reference evidence="2 3" key="1">
    <citation type="submission" date="2020-03" db="EMBL/GenBank/DDBJ databases">
        <title>Assessment of the enzymatic potential of alkaline-tolerant lipase obtained from Bacillus luteus H11 (technogenic soil) for the bioremediation of saline soils contaminated with petroleum substances.</title>
        <authorList>
            <person name="Kalwasinska A."/>
        </authorList>
    </citation>
    <scope>NUCLEOTIDE SEQUENCE [LARGE SCALE GENOMIC DNA]</scope>
    <source>
        <strain evidence="2 3">H11</strain>
    </source>
</reference>
<feature type="transmembrane region" description="Helical" evidence="1">
    <location>
        <begin position="308"/>
        <end position="329"/>
    </location>
</feature>
<dbReference type="Proteomes" id="UP000752012">
    <property type="component" value="Unassembled WGS sequence"/>
</dbReference>
<proteinExistence type="predicted"/>
<sequence length="340" mass="39207">MLNKALWFQNYKQSRLLIWALLVLFILQMPIQAILSIETWNERAEQAGEAEEYVYEVQSWDVQQIFSQGNFTIFIALAIIFFAVLLVGLERNTRRNDFTFSLPFSRKQLYLAKWLLGISVITLFFIMNFVPAYFIISASEFDYGLHLVSSIEIFWAPLLGYIFFFTFALFIGTVTGEMISQTVLTLITGFLPMILLTLTQEFMRVHNFYLFSLGSQPRPIVYLTPIYYTIGQMGELIGLSLAIIFTALFLYFGIKLYNRNKVEHNGEFFIFKQINPVFFTFLTVIASLFGGSLVASLAPWSADALRVIAYWIGFTTFLLFALLAVRRLITMNVTFRGKPM</sequence>
<organism evidence="2 3">
    <name type="scientific">Alkalicoccus luteus</name>
    <dbReference type="NCBI Taxonomy" id="1237094"/>
    <lineage>
        <taxon>Bacteria</taxon>
        <taxon>Bacillati</taxon>
        <taxon>Bacillota</taxon>
        <taxon>Bacilli</taxon>
        <taxon>Bacillales</taxon>
        <taxon>Bacillaceae</taxon>
        <taxon>Alkalicoccus</taxon>
    </lineage>
</organism>
<evidence type="ECO:0000313" key="2">
    <source>
        <dbReference type="EMBL" id="NJP36630.1"/>
    </source>
</evidence>
<keyword evidence="1" id="KW-0812">Transmembrane</keyword>
<keyword evidence="1" id="KW-1133">Transmembrane helix</keyword>
<dbReference type="PANTHER" id="PTHR39177:SF1">
    <property type="entry name" value="ABC TRANSPORTER PERMEASE YTRC-RELATED"/>
    <property type="match status" value="1"/>
</dbReference>
<keyword evidence="3" id="KW-1185">Reference proteome</keyword>
<evidence type="ECO:0000256" key="1">
    <source>
        <dbReference type="SAM" id="Phobius"/>
    </source>
</evidence>
<comment type="caution">
    <text evidence="2">The sequence shown here is derived from an EMBL/GenBank/DDBJ whole genome shotgun (WGS) entry which is preliminary data.</text>
</comment>
<feature type="transmembrane region" description="Helical" evidence="1">
    <location>
        <begin position="110"/>
        <end position="134"/>
    </location>
</feature>
<accession>A0A969PNG6</accession>
<feature type="transmembrane region" description="Helical" evidence="1">
    <location>
        <begin position="71"/>
        <end position="89"/>
    </location>
</feature>
<feature type="transmembrane region" description="Helical" evidence="1">
    <location>
        <begin position="277"/>
        <end position="302"/>
    </location>
</feature>
<dbReference type="GO" id="GO:0140359">
    <property type="term" value="F:ABC-type transporter activity"/>
    <property type="evidence" value="ECO:0007669"/>
    <property type="project" value="InterPro"/>
</dbReference>